<feature type="transmembrane region" description="Helical" evidence="8">
    <location>
        <begin position="832"/>
        <end position="853"/>
    </location>
</feature>
<dbReference type="GO" id="GO:0006874">
    <property type="term" value="P:intracellular calcium ion homeostasis"/>
    <property type="evidence" value="ECO:0007669"/>
    <property type="project" value="TreeGrafter"/>
</dbReference>
<evidence type="ECO:0000313" key="10">
    <source>
        <dbReference type="EMBL" id="KAE8144777.1"/>
    </source>
</evidence>
<reference evidence="10 11" key="1">
    <citation type="submission" date="2019-04" db="EMBL/GenBank/DDBJ databases">
        <title>Friends and foes A comparative genomics study of 23 Aspergillus species from section Flavi.</title>
        <authorList>
            <consortium name="DOE Joint Genome Institute"/>
            <person name="Kjaerbolling I."/>
            <person name="Vesth T."/>
            <person name="Frisvad J.C."/>
            <person name="Nybo J.L."/>
            <person name="Theobald S."/>
            <person name="Kildgaard S."/>
            <person name="Isbrandt T."/>
            <person name="Kuo A."/>
            <person name="Sato A."/>
            <person name="Lyhne E.K."/>
            <person name="Kogle M.E."/>
            <person name="Wiebenga A."/>
            <person name="Kun R.S."/>
            <person name="Lubbers R.J."/>
            <person name="Makela M.R."/>
            <person name="Barry K."/>
            <person name="Chovatia M."/>
            <person name="Clum A."/>
            <person name="Daum C."/>
            <person name="Haridas S."/>
            <person name="He G."/>
            <person name="LaButti K."/>
            <person name="Lipzen A."/>
            <person name="Mondo S."/>
            <person name="Riley R."/>
            <person name="Salamov A."/>
            <person name="Simmons B.A."/>
            <person name="Magnuson J.K."/>
            <person name="Henrissat B."/>
            <person name="Mortensen U.H."/>
            <person name="Larsen T.O."/>
            <person name="Devries R.P."/>
            <person name="Grigoriev I.V."/>
            <person name="Machida M."/>
            <person name="Baker S.E."/>
            <person name="Andersen M.R."/>
        </authorList>
    </citation>
    <scope>NUCLEOTIDE SEQUENCE [LARGE SCALE GENOMIC DNA]</scope>
    <source>
        <strain evidence="10 11">IBT 18842</strain>
    </source>
</reference>
<feature type="transmembrane region" description="Helical" evidence="8">
    <location>
        <begin position="769"/>
        <end position="787"/>
    </location>
</feature>
<evidence type="ECO:0000256" key="4">
    <source>
        <dbReference type="ARBA" id="ARBA00022692"/>
    </source>
</evidence>
<dbReference type="Proteomes" id="UP000325780">
    <property type="component" value="Unassembled WGS sequence"/>
</dbReference>
<protein>
    <submittedName>
        <fullName evidence="10">Sodium/calcium exchanger protein</fullName>
    </submittedName>
</protein>
<evidence type="ECO:0000259" key="9">
    <source>
        <dbReference type="Pfam" id="PF01699"/>
    </source>
</evidence>
<keyword evidence="6 8" id="KW-0472">Membrane</keyword>
<evidence type="ECO:0000256" key="6">
    <source>
        <dbReference type="ARBA" id="ARBA00023136"/>
    </source>
</evidence>
<feature type="domain" description="Sodium/calcium exchanger membrane region" evidence="9">
    <location>
        <begin position="838"/>
        <end position="994"/>
    </location>
</feature>
<name>A0A5N6TEQ3_ASPAV</name>
<feature type="compositionally biased region" description="Polar residues" evidence="7">
    <location>
        <begin position="486"/>
        <end position="496"/>
    </location>
</feature>
<feature type="compositionally biased region" description="Polar residues" evidence="7">
    <location>
        <begin position="540"/>
        <end position="551"/>
    </location>
</feature>
<evidence type="ECO:0000313" key="11">
    <source>
        <dbReference type="Proteomes" id="UP000325780"/>
    </source>
</evidence>
<feature type="transmembrane region" description="Helical" evidence="8">
    <location>
        <begin position="121"/>
        <end position="140"/>
    </location>
</feature>
<dbReference type="PANTHER" id="PTHR12266">
    <property type="entry name" value="NA+/CA2+ K+ INDEPENDENT EXCHANGER"/>
    <property type="match status" value="1"/>
</dbReference>
<comment type="similarity">
    <text evidence="2">Belongs to the Ca(2+):cation antiporter (CaCA) (TC 2.A.19) family.</text>
</comment>
<feature type="domain" description="Sodium/calcium exchanger membrane region" evidence="9">
    <location>
        <begin position="128"/>
        <end position="267"/>
    </location>
</feature>
<dbReference type="GO" id="GO:0016020">
    <property type="term" value="C:membrane"/>
    <property type="evidence" value="ECO:0007669"/>
    <property type="project" value="UniProtKB-SubCell"/>
</dbReference>
<keyword evidence="11" id="KW-1185">Reference proteome</keyword>
<gene>
    <name evidence="10" type="ORF">BDV25DRAFT_86198</name>
</gene>
<feature type="transmembrane region" description="Helical" evidence="8">
    <location>
        <begin position="945"/>
        <end position="967"/>
    </location>
</feature>
<dbReference type="InterPro" id="IPR044880">
    <property type="entry name" value="NCX_ion-bd_dom_sf"/>
</dbReference>
<feature type="transmembrane region" description="Helical" evidence="8">
    <location>
        <begin position="224"/>
        <end position="243"/>
    </location>
</feature>
<feature type="transmembrane region" description="Helical" evidence="8">
    <location>
        <begin position="255"/>
        <end position="274"/>
    </location>
</feature>
<proteinExistence type="inferred from homology"/>
<evidence type="ECO:0000256" key="8">
    <source>
        <dbReference type="SAM" id="Phobius"/>
    </source>
</evidence>
<dbReference type="InterPro" id="IPR004837">
    <property type="entry name" value="NaCa_Exmemb"/>
</dbReference>
<evidence type="ECO:0000256" key="5">
    <source>
        <dbReference type="ARBA" id="ARBA00022989"/>
    </source>
</evidence>
<organism evidence="10 11">
    <name type="scientific">Aspergillus avenaceus</name>
    <dbReference type="NCBI Taxonomy" id="36643"/>
    <lineage>
        <taxon>Eukaryota</taxon>
        <taxon>Fungi</taxon>
        <taxon>Dikarya</taxon>
        <taxon>Ascomycota</taxon>
        <taxon>Pezizomycotina</taxon>
        <taxon>Eurotiomycetes</taxon>
        <taxon>Eurotiomycetidae</taxon>
        <taxon>Eurotiales</taxon>
        <taxon>Aspergillaceae</taxon>
        <taxon>Aspergillus</taxon>
        <taxon>Aspergillus subgen. Circumdati</taxon>
    </lineage>
</organism>
<feature type="transmembrane region" description="Helical" evidence="8">
    <location>
        <begin position="897"/>
        <end position="925"/>
    </location>
</feature>
<dbReference type="OrthoDB" id="407410at2759"/>
<keyword evidence="5 8" id="KW-1133">Transmembrane helix</keyword>
<dbReference type="InterPro" id="IPR051359">
    <property type="entry name" value="CaCA_antiporter"/>
</dbReference>
<feature type="region of interest" description="Disordered" evidence="7">
    <location>
        <begin position="727"/>
        <end position="760"/>
    </location>
</feature>
<feature type="transmembrane region" description="Helical" evidence="8">
    <location>
        <begin position="21"/>
        <end position="41"/>
    </location>
</feature>
<sequence>MSRILTPTMSRPFGRRRKRQYSVRPLYLALMIITVLVIYSWTSVLFTKEQSDSSVKQSLRARNFEAHQNQIFSQDNDSECRLVRNAKDQCSFVRMNCPDHQDGLFSYLQFYYCSLADAKPLAFIVIILWLCLLFSTIGIAASDFLCIDLSTLASALGLSESLAGVTFLAFGNGSPDVFSTFAAMKSNSGSLAIGELLGAASFITSVVAGSMALVRPFKVARRSFVRDVGYFVVAVGFSMLLLADGRLHAWESAAMVGLYCFYVILVVTWHWYFVRRRRVYERNLAARSHFHIPQNQELEIEQVEDEDPGLASESTSLLHGVSIQDFDALERSEEPLWRDRDGDDDETRNRYLAELRDNMHIYRPSVHRRNTLNPIRPSLVGALEFQSVLSSLQRLRGSRHNIPINLERYSDECDGASAENDDISIASHPRISRPSATERLSPISVAGSARTRAVSANDAAGLKLDTSVFDHGPTQPRVAITHPSEDMQSMPGQTQLHQDDRTIDPRLSPLTSDRPSRSCSPSANTRPQTPQLLAPPDNFHTPNYQAETPNARSPLDVSPKGTSFTRRSGDGSAGSPTSPFPPFLDSMNSMPSKPPSIRLPPVHSPTETIQIHDRAYSNGNRSHLSASWSRWRSSSTFTLVKSIMHTLFPTLKGWKTKTVWEKMLGVVAAPSVLLLTITVPVVEPAQTNDTDTVTVVVTSADGEDSAAPVVRLPEDSPLLRAMDYEPGAEQAGDQNGKNQARHERQRWDSEFPAVQPESSATPPKEWCQWLAWVQLLVGPFFVALISWTALDPDLKFRNLLLPFLISLLFSLVCLTGLMIGTRRSQSLRPSSTLRPLTAFLGFIVAICWIATIATEVVSLLKTLGVILNISDSLLGLTVFAVGNSLGDLVADITVARLGYPVMALSACFGGPMLNILLGIGLGGLYMTLNAKVETISVDGAPYEIAISKVLVISGATLLVTLIGLLIVIPLNNWRMDRKVGWGLVILWCVSTVTNVIAEVLT</sequence>
<evidence type="ECO:0000256" key="1">
    <source>
        <dbReference type="ARBA" id="ARBA00004141"/>
    </source>
</evidence>
<keyword evidence="4 8" id="KW-0812">Transmembrane</keyword>
<feature type="region of interest" description="Disordered" evidence="7">
    <location>
        <begin position="466"/>
        <end position="593"/>
    </location>
</feature>
<feature type="compositionally biased region" description="Basic and acidic residues" evidence="7">
    <location>
        <begin position="740"/>
        <end position="749"/>
    </location>
</feature>
<dbReference type="GO" id="GO:0008324">
    <property type="term" value="F:monoatomic cation transmembrane transporter activity"/>
    <property type="evidence" value="ECO:0007669"/>
    <property type="project" value="TreeGrafter"/>
</dbReference>
<evidence type="ECO:0000256" key="3">
    <source>
        <dbReference type="ARBA" id="ARBA00022448"/>
    </source>
</evidence>
<dbReference type="EMBL" id="ML742438">
    <property type="protein sequence ID" value="KAE8144777.1"/>
    <property type="molecule type" value="Genomic_DNA"/>
</dbReference>
<keyword evidence="3" id="KW-0813">Transport</keyword>
<evidence type="ECO:0000256" key="2">
    <source>
        <dbReference type="ARBA" id="ARBA00008170"/>
    </source>
</evidence>
<dbReference type="Gene3D" id="1.20.1420.30">
    <property type="entry name" value="NCX, central ion-binding region"/>
    <property type="match status" value="2"/>
</dbReference>
<feature type="transmembrane region" description="Helical" evidence="8">
    <location>
        <begin position="191"/>
        <end position="212"/>
    </location>
</feature>
<accession>A0A5N6TEQ3</accession>
<feature type="transmembrane region" description="Helical" evidence="8">
    <location>
        <begin position="152"/>
        <end position="171"/>
    </location>
</feature>
<evidence type="ECO:0000256" key="7">
    <source>
        <dbReference type="SAM" id="MobiDB-lite"/>
    </source>
</evidence>
<feature type="transmembrane region" description="Helical" evidence="8">
    <location>
        <begin position="865"/>
        <end position="885"/>
    </location>
</feature>
<comment type="subcellular location">
    <subcellularLocation>
        <location evidence="1">Membrane</location>
        <topology evidence="1">Multi-pass membrane protein</topology>
    </subcellularLocation>
</comment>
<feature type="transmembrane region" description="Helical" evidence="8">
    <location>
        <begin position="799"/>
        <end position="820"/>
    </location>
</feature>
<dbReference type="PANTHER" id="PTHR12266:SF0">
    <property type="entry name" value="MITOCHONDRIAL SODIUM_CALCIUM EXCHANGER PROTEIN"/>
    <property type="match status" value="1"/>
</dbReference>
<dbReference type="AlphaFoldDB" id="A0A5N6TEQ3"/>
<dbReference type="Pfam" id="PF01699">
    <property type="entry name" value="Na_Ca_ex"/>
    <property type="match status" value="2"/>
</dbReference>
<feature type="compositionally biased region" description="Polar residues" evidence="7">
    <location>
        <begin position="509"/>
        <end position="531"/>
    </location>
</feature>
<feature type="transmembrane region" description="Helical" evidence="8">
    <location>
        <begin position="979"/>
        <end position="997"/>
    </location>
</feature>